<proteinExistence type="evidence at transcript level"/>
<feature type="compositionally biased region" description="Basic and acidic residues" evidence="1">
    <location>
        <begin position="119"/>
        <end position="133"/>
    </location>
</feature>
<protein>
    <submittedName>
        <fullName evidence="2">Uncharacterized protein</fullName>
    </submittedName>
</protein>
<evidence type="ECO:0000256" key="1">
    <source>
        <dbReference type="SAM" id="MobiDB-lite"/>
    </source>
</evidence>
<dbReference type="EMBL" id="GACK01006684">
    <property type="protein sequence ID" value="JAA58350.1"/>
    <property type="molecule type" value="mRNA"/>
</dbReference>
<reference evidence="2" key="1">
    <citation type="submission" date="2012-11" db="EMBL/GenBank/DDBJ databases">
        <authorList>
            <person name="Lucero-Rivera Y.E."/>
            <person name="Tovar-Ramirez D."/>
        </authorList>
    </citation>
    <scope>NUCLEOTIDE SEQUENCE</scope>
    <source>
        <tissue evidence="2">Salivary gland</tissue>
    </source>
</reference>
<organism evidence="2">
    <name type="scientific">Rhipicephalus pulchellus</name>
    <name type="common">Yellow backed tick</name>
    <name type="synonym">Dermacentor pulchellus</name>
    <dbReference type="NCBI Taxonomy" id="72859"/>
    <lineage>
        <taxon>Eukaryota</taxon>
        <taxon>Metazoa</taxon>
        <taxon>Ecdysozoa</taxon>
        <taxon>Arthropoda</taxon>
        <taxon>Chelicerata</taxon>
        <taxon>Arachnida</taxon>
        <taxon>Acari</taxon>
        <taxon>Parasitiformes</taxon>
        <taxon>Ixodida</taxon>
        <taxon>Ixodoidea</taxon>
        <taxon>Ixodidae</taxon>
        <taxon>Rhipicephalinae</taxon>
        <taxon>Rhipicephalus</taxon>
        <taxon>Rhipicephalus</taxon>
    </lineage>
</organism>
<sequence length="163" mass="19151">MFSLCFLSLLLLFLLSFSTCIYSSSFLAFLSFFLALCLALSYFYLFSVSVSFYLFLFLSIYFYVNLYLYVFFSLFISTFLFLSISVFFSPFFSLFLSFSACSLPRPSYCIPRRVNSRSSSERQVDEEQDEKGARRPSYSAYRDDSFLHNRRSFSSRRKSISAR</sequence>
<dbReference type="AlphaFoldDB" id="L7M2R7"/>
<accession>L7M2R7</accession>
<feature type="region of interest" description="Disordered" evidence="1">
    <location>
        <begin position="118"/>
        <end position="143"/>
    </location>
</feature>
<name>L7M2R7_RHIPC</name>
<reference evidence="2" key="2">
    <citation type="journal article" date="2015" name="J. Proteomics">
        <title>Sexual differences in the sialomes of the zebra tick, Rhipicephalus pulchellus.</title>
        <authorList>
            <person name="Tan A.W."/>
            <person name="Francischetti I.M."/>
            <person name="Slovak M."/>
            <person name="Kini R.M."/>
            <person name="Ribeiro J.M."/>
        </authorList>
    </citation>
    <scope>NUCLEOTIDE SEQUENCE</scope>
    <source>
        <tissue evidence="2">Salivary gland</tissue>
    </source>
</reference>
<evidence type="ECO:0000313" key="2">
    <source>
        <dbReference type="EMBL" id="JAA58350.1"/>
    </source>
</evidence>